<comment type="caution">
    <text evidence="3">The sequence shown here is derived from an EMBL/GenBank/DDBJ whole genome shotgun (WGS) entry which is preliminary data.</text>
</comment>
<feature type="region of interest" description="Disordered" evidence="1">
    <location>
        <begin position="143"/>
        <end position="165"/>
    </location>
</feature>
<evidence type="ECO:0000313" key="4">
    <source>
        <dbReference type="Proteomes" id="UP001596302"/>
    </source>
</evidence>
<reference evidence="4" key="1">
    <citation type="journal article" date="2019" name="Int. J. Syst. Evol. Microbiol.">
        <title>The Global Catalogue of Microorganisms (GCM) 10K type strain sequencing project: providing services to taxonomists for standard genome sequencing and annotation.</title>
        <authorList>
            <consortium name="The Broad Institute Genomics Platform"/>
            <consortium name="The Broad Institute Genome Sequencing Center for Infectious Disease"/>
            <person name="Wu L."/>
            <person name="Ma J."/>
        </authorList>
    </citation>
    <scope>NUCLEOTIDE SEQUENCE [LARGE SCALE GENOMIC DNA]</scope>
    <source>
        <strain evidence="4">CCM 8391</strain>
    </source>
</reference>
<dbReference type="Pfam" id="PF00903">
    <property type="entry name" value="Glyoxalase"/>
    <property type="match status" value="1"/>
</dbReference>
<name>A0ABW1J3M3_9PSEU</name>
<feature type="compositionally biased region" description="Basic and acidic residues" evidence="1">
    <location>
        <begin position="146"/>
        <end position="156"/>
    </location>
</feature>
<dbReference type="InterPro" id="IPR004360">
    <property type="entry name" value="Glyas_Fos-R_dOase_dom"/>
</dbReference>
<dbReference type="InterPro" id="IPR037523">
    <property type="entry name" value="VOC_core"/>
</dbReference>
<proteinExistence type="predicted"/>
<dbReference type="RefSeq" id="WP_379585106.1">
    <property type="nucleotide sequence ID" value="NZ_JBHSQW010000026.1"/>
</dbReference>
<accession>A0ABW1J3M3</accession>
<keyword evidence="4" id="KW-1185">Reference proteome</keyword>
<dbReference type="CDD" id="cd06587">
    <property type="entry name" value="VOC"/>
    <property type="match status" value="1"/>
</dbReference>
<dbReference type="InterPro" id="IPR029068">
    <property type="entry name" value="Glyas_Bleomycin-R_OHBP_Dase"/>
</dbReference>
<sequence length="165" mass="18021">MSNASVPELAGVHHVKLPVRELGRSRDWYASRLGFELAVEFVEGGRLMGYVLRHPRGGPHLGLRLDPARAEAAAGFDYFAIGVRDKAALDTLAARLTELGETHAGVHRASAGWVLPLLHDPDGHEIRFYTVDLHTELGTDGVTTIHDPRESAERQEQGSPAHLPL</sequence>
<evidence type="ECO:0000259" key="2">
    <source>
        <dbReference type="PROSITE" id="PS51819"/>
    </source>
</evidence>
<evidence type="ECO:0000313" key="3">
    <source>
        <dbReference type="EMBL" id="MFC5995079.1"/>
    </source>
</evidence>
<dbReference type="SUPFAM" id="SSF54593">
    <property type="entry name" value="Glyoxalase/Bleomycin resistance protein/Dihydroxybiphenyl dioxygenase"/>
    <property type="match status" value="1"/>
</dbReference>
<dbReference type="Proteomes" id="UP001596302">
    <property type="component" value="Unassembled WGS sequence"/>
</dbReference>
<feature type="domain" description="VOC" evidence="2">
    <location>
        <begin position="11"/>
        <end position="131"/>
    </location>
</feature>
<dbReference type="EMBL" id="JBHSQW010000026">
    <property type="protein sequence ID" value="MFC5995079.1"/>
    <property type="molecule type" value="Genomic_DNA"/>
</dbReference>
<dbReference type="Gene3D" id="3.10.180.10">
    <property type="entry name" value="2,3-Dihydroxybiphenyl 1,2-Dioxygenase, domain 1"/>
    <property type="match status" value="1"/>
</dbReference>
<organism evidence="3 4">
    <name type="scientific">Pseudonocardia hispaniensis</name>
    <dbReference type="NCBI Taxonomy" id="904933"/>
    <lineage>
        <taxon>Bacteria</taxon>
        <taxon>Bacillati</taxon>
        <taxon>Actinomycetota</taxon>
        <taxon>Actinomycetes</taxon>
        <taxon>Pseudonocardiales</taxon>
        <taxon>Pseudonocardiaceae</taxon>
        <taxon>Pseudonocardia</taxon>
    </lineage>
</organism>
<dbReference type="PROSITE" id="PS51819">
    <property type="entry name" value="VOC"/>
    <property type="match status" value="1"/>
</dbReference>
<evidence type="ECO:0000256" key="1">
    <source>
        <dbReference type="SAM" id="MobiDB-lite"/>
    </source>
</evidence>
<protein>
    <submittedName>
        <fullName evidence="3">VOC family protein</fullName>
    </submittedName>
</protein>
<gene>
    <name evidence="3" type="ORF">ACFQE5_12735</name>
</gene>